<dbReference type="RefSeq" id="WP_215234506.1">
    <property type="nucleotide sequence ID" value="NZ_CAJRAU010000004.1"/>
</dbReference>
<organism evidence="1 2">
    <name type="scientific">Dyadobacter linearis</name>
    <dbReference type="NCBI Taxonomy" id="2823330"/>
    <lineage>
        <taxon>Bacteria</taxon>
        <taxon>Pseudomonadati</taxon>
        <taxon>Bacteroidota</taxon>
        <taxon>Cytophagia</taxon>
        <taxon>Cytophagales</taxon>
        <taxon>Spirosomataceae</taxon>
        <taxon>Dyadobacter</taxon>
    </lineage>
</organism>
<dbReference type="Proteomes" id="UP000679725">
    <property type="component" value="Unassembled WGS sequence"/>
</dbReference>
<accession>A0ABM8USD0</accession>
<gene>
    <name evidence="1" type="ORF">DYBT9623_03182</name>
</gene>
<dbReference type="EMBL" id="CAJRAU010000004">
    <property type="protein sequence ID" value="CAG5070637.1"/>
    <property type="molecule type" value="Genomic_DNA"/>
</dbReference>
<sequence length="84" mass="9745">MNTLRIDIQNEKDISVLEKLLTELGFEYRLESERHVFENITEAAGLGIAEGLRDLRDGRIVEDKTARERIDSKISEMRNRIASR</sequence>
<protein>
    <submittedName>
        <fullName evidence="1">Uncharacterized protein</fullName>
    </submittedName>
</protein>
<reference evidence="1 2" key="1">
    <citation type="submission" date="2021-04" db="EMBL/GenBank/DDBJ databases">
        <authorList>
            <person name="Rodrigo-Torres L."/>
            <person name="Arahal R. D."/>
            <person name="Lucena T."/>
        </authorList>
    </citation>
    <scope>NUCLEOTIDE SEQUENCE [LARGE SCALE GENOMIC DNA]</scope>
    <source>
        <strain evidence="1 2">CECT 9623</strain>
    </source>
</reference>
<comment type="caution">
    <text evidence="1">The sequence shown here is derived from an EMBL/GenBank/DDBJ whole genome shotgun (WGS) entry which is preliminary data.</text>
</comment>
<evidence type="ECO:0000313" key="2">
    <source>
        <dbReference type="Proteomes" id="UP000679725"/>
    </source>
</evidence>
<keyword evidence="2" id="KW-1185">Reference proteome</keyword>
<evidence type="ECO:0000313" key="1">
    <source>
        <dbReference type="EMBL" id="CAG5070637.1"/>
    </source>
</evidence>
<proteinExistence type="predicted"/>
<name>A0ABM8USD0_9BACT</name>